<keyword evidence="2" id="KW-1003">Cell membrane</keyword>
<dbReference type="Pfam" id="PF13520">
    <property type="entry name" value="AA_permease_2"/>
    <property type="match status" value="1"/>
</dbReference>
<feature type="transmembrane region" description="Helical" evidence="6">
    <location>
        <begin position="369"/>
        <end position="392"/>
    </location>
</feature>
<sequence>MLRANNLGLVSYEKVHESYLRQRKLKGNANGWLLWSLGVGAVIGGEFFGWNFGLDKGGVVGLGIATILMAIMYVCLVYSISEMSASFPHAGGFYSYTRQAFGPFWAFICGMALIIEYVLTVATTVISISDYMQPVLPQVPPWVIWIAAYAIFVSINIWGMSQTIQLSLYLCLSAILVLVIFFVTALTTGLFQTELLFNIPPTPGNTHWLPFGWEGAFRAIPYAIWFYLAIEQVPLAAEETENPAKNIPQGLISGIFTLIILSFLVLILNSGVGGGAMAVSKSTIPLGYGLEIYYNTGYLINIAVLCGVISTFHSITFAYARSLFAMSRAGYIPRWISVTSKTYTPYRALLLGAGVGLACAALIKIFSDAAVGSILLNMSVFGAVISYILVMLSYLKLKMTRPELLKNYHSPLGVFGGFVGLILAVVAFIACFSEPSYRPGLIGIAVVMGLSIFYFLAFSRHEIVAKAPEEKAALLASSISKANLG</sequence>
<dbReference type="GO" id="GO:0022857">
    <property type="term" value="F:transmembrane transporter activity"/>
    <property type="evidence" value="ECO:0007669"/>
    <property type="project" value="InterPro"/>
</dbReference>
<feature type="transmembrane region" description="Helical" evidence="6">
    <location>
        <begin position="101"/>
        <end position="122"/>
    </location>
</feature>
<organism evidence="7 8">
    <name type="scientific">Merismopedia glauca CCAP 1448/3</name>
    <dbReference type="NCBI Taxonomy" id="1296344"/>
    <lineage>
        <taxon>Bacteria</taxon>
        <taxon>Bacillati</taxon>
        <taxon>Cyanobacteriota</taxon>
        <taxon>Cyanophyceae</taxon>
        <taxon>Synechococcales</taxon>
        <taxon>Merismopediaceae</taxon>
        <taxon>Merismopedia</taxon>
    </lineage>
</organism>
<dbReference type="InterPro" id="IPR050367">
    <property type="entry name" value="APC_superfamily"/>
</dbReference>
<evidence type="ECO:0000256" key="3">
    <source>
        <dbReference type="ARBA" id="ARBA00022692"/>
    </source>
</evidence>
<feature type="transmembrane region" description="Helical" evidence="6">
    <location>
        <begin position="436"/>
        <end position="457"/>
    </location>
</feature>
<keyword evidence="5 6" id="KW-0472">Membrane</keyword>
<evidence type="ECO:0000313" key="8">
    <source>
        <dbReference type="Proteomes" id="UP000238762"/>
    </source>
</evidence>
<comment type="subcellular location">
    <subcellularLocation>
        <location evidence="1">Cell membrane</location>
        <topology evidence="1">Multi-pass membrane protein</topology>
    </subcellularLocation>
</comment>
<feature type="transmembrane region" description="Helical" evidence="6">
    <location>
        <begin position="59"/>
        <end position="80"/>
    </location>
</feature>
<feature type="transmembrane region" description="Helical" evidence="6">
    <location>
        <begin position="251"/>
        <end position="278"/>
    </location>
</feature>
<name>A0A2T1CAH9_9CYAN</name>
<keyword evidence="8" id="KW-1185">Reference proteome</keyword>
<evidence type="ECO:0000256" key="1">
    <source>
        <dbReference type="ARBA" id="ARBA00004651"/>
    </source>
</evidence>
<gene>
    <name evidence="7" type="ORF">C7B64_00140</name>
</gene>
<evidence type="ECO:0000256" key="5">
    <source>
        <dbReference type="ARBA" id="ARBA00023136"/>
    </source>
</evidence>
<dbReference type="Proteomes" id="UP000238762">
    <property type="component" value="Unassembled WGS sequence"/>
</dbReference>
<reference evidence="7 8" key="1">
    <citation type="submission" date="2018-02" db="EMBL/GenBank/DDBJ databases">
        <authorList>
            <person name="Cohen D.B."/>
            <person name="Kent A.D."/>
        </authorList>
    </citation>
    <scope>NUCLEOTIDE SEQUENCE [LARGE SCALE GENOMIC DNA]</scope>
    <source>
        <strain evidence="7 8">CCAP 1448/3</strain>
    </source>
</reference>
<feature type="transmembrane region" description="Helical" evidence="6">
    <location>
        <begin position="345"/>
        <end position="363"/>
    </location>
</feature>
<evidence type="ECO:0000256" key="6">
    <source>
        <dbReference type="SAM" id="Phobius"/>
    </source>
</evidence>
<dbReference type="PANTHER" id="PTHR42770:SF7">
    <property type="entry name" value="MEMBRANE PROTEIN"/>
    <property type="match status" value="1"/>
</dbReference>
<keyword evidence="4 6" id="KW-1133">Transmembrane helix</keyword>
<feature type="transmembrane region" description="Helical" evidence="6">
    <location>
        <begin position="298"/>
        <end position="324"/>
    </location>
</feature>
<reference evidence="7 8" key="2">
    <citation type="submission" date="2018-03" db="EMBL/GenBank/DDBJ databases">
        <title>The ancient ancestry and fast evolution of plastids.</title>
        <authorList>
            <person name="Moore K.R."/>
            <person name="Magnabosco C."/>
            <person name="Momper L."/>
            <person name="Gold D.A."/>
            <person name="Bosak T."/>
            <person name="Fournier G.P."/>
        </authorList>
    </citation>
    <scope>NUCLEOTIDE SEQUENCE [LARGE SCALE GENOMIC DNA]</scope>
    <source>
        <strain evidence="7 8">CCAP 1448/3</strain>
    </source>
</reference>
<dbReference type="EMBL" id="PVWJ01000001">
    <property type="protein sequence ID" value="PSB05251.1"/>
    <property type="molecule type" value="Genomic_DNA"/>
</dbReference>
<dbReference type="AlphaFoldDB" id="A0A2T1CAH9"/>
<dbReference type="InterPro" id="IPR002293">
    <property type="entry name" value="AA/rel_permease1"/>
</dbReference>
<dbReference type="RefSeq" id="WP_106286634.1">
    <property type="nucleotide sequence ID" value="NZ_CAWNTC010000090.1"/>
</dbReference>
<evidence type="ECO:0000256" key="2">
    <source>
        <dbReference type="ARBA" id="ARBA00022475"/>
    </source>
</evidence>
<feature type="transmembrane region" description="Helical" evidence="6">
    <location>
        <begin position="142"/>
        <end position="159"/>
    </location>
</feature>
<dbReference type="GO" id="GO:0005886">
    <property type="term" value="C:plasma membrane"/>
    <property type="evidence" value="ECO:0007669"/>
    <property type="project" value="UniProtKB-SubCell"/>
</dbReference>
<comment type="caution">
    <text evidence="7">The sequence shown here is derived from an EMBL/GenBank/DDBJ whole genome shotgun (WGS) entry which is preliminary data.</text>
</comment>
<dbReference type="PANTHER" id="PTHR42770">
    <property type="entry name" value="AMINO ACID TRANSPORTER-RELATED"/>
    <property type="match status" value="1"/>
</dbReference>
<feature type="transmembrane region" description="Helical" evidence="6">
    <location>
        <begin position="412"/>
        <end position="430"/>
    </location>
</feature>
<feature type="transmembrane region" description="Helical" evidence="6">
    <location>
        <begin position="166"/>
        <end position="191"/>
    </location>
</feature>
<evidence type="ECO:0000313" key="7">
    <source>
        <dbReference type="EMBL" id="PSB05251.1"/>
    </source>
</evidence>
<feature type="transmembrane region" description="Helical" evidence="6">
    <location>
        <begin position="32"/>
        <end position="53"/>
    </location>
</feature>
<dbReference type="OrthoDB" id="178667at2"/>
<dbReference type="PIRSF" id="PIRSF006060">
    <property type="entry name" value="AA_transporter"/>
    <property type="match status" value="1"/>
</dbReference>
<proteinExistence type="predicted"/>
<accession>A0A2T1CAH9</accession>
<dbReference type="Gene3D" id="1.20.1740.10">
    <property type="entry name" value="Amino acid/polyamine transporter I"/>
    <property type="match status" value="1"/>
</dbReference>
<evidence type="ECO:0000256" key="4">
    <source>
        <dbReference type="ARBA" id="ARBA00022989"/>
    </source>
</evidence>
<keyword evidence="3 6" id="KW-0812">Transmembrane</keyword>
<protein>
    <submittedName>
        <fullName evidence="7">Amino acid ABC transporter permease</fullName>
    </submittedName>
</protein>